<dbReference type="EMBL" id="QJJK01000008">
    <property type="protein sequence ID" value="PXW56278.1"/>
    <property type="molecule type" value="Genomic_DNA"/>
</dbReference>
<dbReference type="InterPro" id="IPR006433">
    <property type="entry name" value="Prohead_protease"/>
</dbReference>
<dbReference type="NCBIfam" id="TIGR01543">
    <property type="entry name" value="proheadase_HK97"/>
    <property type="match status" value="1"/>
</dbReference>
<dbReference type="GO" id="GO:0006508">
    <property type="term" value="P:proteolysis"/>
    <property type="evidence" value="ECO:0007669"/>
    <property type="project" value="UniProtKB-KW"/>
</dbReference>
<dbReference type="AlphaFoldDB" id="A0A2V3U3D8"/>
<protein>
    <recommendedName>
        <fullName evidence="4">Prohead serine protease domain-containing protein</fullName>
    </recommendedName>
</protein>
<sequence>MKSILHAAPAVKLLAAAQAPGLFEGYASLFGVPDLGRDVVERGAFRDSLGRRGAQGVKLLWQHDPGEPIGRWLAVGEDARGLKVRGQLNLAVARAREIHALMRDGAVDGLSIGFRVERARTDPRDGLRHIARLDLWEISLVTFPMLPGARVGSVKRGPLPRAIADTRPPDLAAVIRAASTRLSASLNSQGTIACIRI</sequence>
<organism evidence="5 6">
    <name type="scientific">Chelatococcus asaccharovorans</name>
    <dbReference type="NCBI Taxonomy" id="28210"/>
    <lineage>
        <taxon>Bacteria</taxon>
        <taxon>Pseudomonadati</taxon>
        <taxon>Pseudomonadota</taxon>
        <taxon>Alphaproteobacteria</taxon>
        <taxon>Hyphomicrobiales</taxon>
        <taxon>Chelatococcaceae</taxon>
        <taxon>Chelatococcus</taxon>
    </lineage>
</organism>
<keyword evidence="2" id="KW-0645">Protease</keyword>
<keyword evidence="3" id="KW-0378">Hydrolase</keyword>
<evidence type="ECO:0000259" key="4">
    <source>
        <dbReference type="Pfam" id="PF04586"/>
    </source>
</evidence>
<dbReference type="Pfam" id="PF04586">
    <property type="entry name" value="Peptidase_S78"/>
    <property type="match status" value="1"/>
</dbReference>
<reference evidence="5 6" key="1">
    <citation type="submission" date="2018-05" db="EMBL/GenBank/DDBJ databases">
        <title>Genomic Encyclopedia of Type Strains, Phase IV (KMG-IV): sequencing the most valuable type-strain genomes for metagenomic binning, comparative biology and taxonomic classification.</title>
        <authorList>
            <person name="Goeker M."/>
        </authorList>
    </citation>
    <scope>NUCLEOTIDE SEQUENCE [LARGE SCALE GENOMIC DNA]</scope>
    <source>
        <strain evidence="5 6">DSM 6462</strain>
    </source>
</reference>
<dbReference type="Proteomes" id="UP000248021">
    <property type="component" value="Unassembled WGS sequence"/>
</dbReference>
<keyword evidence="6" id="KW-1185">Reference proteome</keyword>
<feature type="domain" description="Prohead serine protease" evidence="4">
    <location>
        <begin position="22"/>
        <end position="154"/>
    </location>
</feature>
<evidence type="ECO:0000313" key="6">
    <source>
        <dbReference type="Proteomes" id="UP000248021"/>
    </source>
</evidence>
<accession>A0A2V3U3D8</accession>
<evidence type="ECO:0000256" key="2">
    <source>
        <dbReference type="ARBA" id="ARBA00022670"/>
    </source>
</evidence>
<gene>
    <name evidence="5" type="ORF">C7450_10827</name>
</gene>
<evidence type="ECO:0000313" key="5">
    <source>
        <dbReference type="EMBL" id="PXW56278.1"/>
    </source>
</evidence>
<dbReference type="GO" id="GO:0008233">
    <property type="term" value="F:peptidase activity"/>
    <property type="evidence" value="ECO:0007669"/>
    <property type="project" value="UniProtKB-KW"/>
</dbReference>
<dbReference type="InterPro" id="IPR054613">
    <property type="entry name" value="Peptidase_S78_dom"/>
</dbReference>
<name>A0A2V3U3D8_9HYPH</name>
<keyword evidence="1" id="KW-1188">Viral release from host cell</keyword>
<proteinExistence type="predicted"/>
<dbReference type="SUPFAM" id="SSF50789">
    <property type="entry name" value="Herpes virus serine proteinase, assemblin"/>
    <property type="match status" value="1"/>
</dbReference>
<comment type="caution">
    <text evidence="5">The sequence shown here is derived from an EMBL/GenBank/DDBJ whole genome shotgun (WGS) entry which is preliminary data.</text>
</comment>
<evidence type="ECO:0000256" key="3">
    <source>
        <dbReference type="ARBA" id="ARBA00022801"/>
    </source>
</evidence>
<evidence type="ECO:0000256" key="1">
    <source>
        <dbReference type="ARBA" id="ARBA00022612"/>
    </source>
</evidence>